<keyword evidence="1" id="KW-1133">Transmembrane helix</keyword>
<evidence type="ECO:0000313" key="3">
    <source>
        <dbReference type="Proteomes" id="UP001144256"/>
    </source>
</evidence>
<feature type="transmembrane region" description="Helical" evidence="1">
    <location>
        <begin position="163"/>
        <end position="180"/>
    </location>
</feature>
<dbReference type="AlphaFoldDB" id="A0A9W6DHK8"/>
<accession>A0A9W6DHK8</accession>
<evidence type="ECO:0000313" key="2">
    <source>
        <dbReference type="EMBL" id="GKX30964.1"/>
    </source>
</evidence>
<organism evidence="2 3">
    <name type="scientific">Vallitalea longa</name>
    <dbReference type="NCBI Taxonomy" id="2936439"/>
    <lineage>
        <taxon>Bacteria</taxon>
        <taxon>Bacillati</taxon>
        <taxon>Bacillota</taxon>
        <taxon>Clostridia</taxon>
        <taxon>Lachnospirales</taxon>
        <taxon>Vallitaleaceae</taxon>
        <taxon>Vallitalea</taxon>
    </lineage>
</organism>
<keyword evidence="1" id="KW-0812">Transmembrane</keyword>
<keyword evidence="1" id="KW-0472">Membrane</keyword>
<reference evidence="2" key="1">
    <citation type="submission" date="2022-06" db="EMBL/GenBank/DDBJ databases">
        <title>Vallitalea longa sp. nov., an anaerobic bacterium isolated from marine sediment.</title>
        <authorList>
            <person name="Hirano S."/>
            <person name="Terahara T."/>
            <person name="Mori K."/>
            <person name="Hamada M."/>
            <person name="Matsumoto R."/>
            <person name="Kobayashi T."/>
        </authorList>
    </citation>
    <scope>NUCLEOTIDE SEQUENCE</scope>
    <source>
        <strain evidence="2">SH18-1</strain>
    </source>
</reference>
<evidence type="ECO:0000256" key="1">
    <source>
        <dbReference type="SAM" id="Phobius"/>
    </source>
</evidence>
<proteinExistence type="predicted"/>
<dbReference type="Proteomes" id="UP001144256">
    <property type="component" value="Unassembled WGS sequence"/>
</dbReference>
<gene>
    <name evidence="2" type="ORF">SH1V18_34440</name>
</gene>
<keyword evidence="3" id="KW-1185">Reference proteome</keyword>
<sequence>MINQNKGRDFDEKSINSFQTLISITNAIQLECEGYAMLGEYEAGKECLRQFKEFIIDNKLNERDILILLNENLKQKQINVVNDFSSIADGISEFDATKKIESHINDVLIEREVGVNENVRKNENDIDEGPRYCKKCGCELVSTNKRNLCANCQREKGKGIRNGILTGLGMFMGIIALGWLNDQNGEDTDEVSLNKEDNDDTNA</sequence>
<dbReference type="EMBL" id="BRLB01000013">
    <property type="protein sequence ID" value="GKX30964.1"/>
    <property type="molecule type" value="Genomic_DNA"/>
</dbReference>
<name>A0A9W6DHK8_9FIRM</name>
<comment type="caution">
    <text evidence="2">The sequence shown here is derived from an EMBL/GenBank/DDBJ whole genome shotgun (WGS) entry which is preliminary data.</text>
</comment>
<protein>
    <submittedName>
        <fullName evidence="2">Uncharacterized protein</fullName>
    </submittedName>
</protein>